<organism evidence="2 3">
    <name type="scientific">Ilyodon furcidens</name>
    <name type="common">goldbreast splitfin</name>
    <dbReference type="NCBI Taxonomy" id="33524"/>
    <lineage>
        <taxon>Eukaryota</taxon>
        <taxon>Metazoa</taxon>
        <taxon>Chordata</taxon>
        <taxon>Craniata</taxon>
        <taxon>Vertebrata</taxon>
        <taxon>Euteleostomi</taxon>
        <taxon>Actinopterygii</taxon>
        <taxon>Neopterygii</taxon>
        <taxon>Teleostei</taxon>
        <taxon>Neoteleostei</taxon>
        <taxon>Acanthomorphata</taxon>
        <taxon>Ovalentaria</taxon>
        <taxon>Atherinomorphae</taxon>
        <taxon>Cyprinodontiformes</taxon>
        <taxon>Goodeidae</taxon>
        <taxon>Ilyodon</taxon>
    </lineage>
</organism>
<evidence type="ECO:0000313" key="3">
    <source>
        <dbReference type="Proteomes" id="UP001482620"/>
    </source>
</evidence>
<keyword evidence="3" id="KW-1185">Reference proteome</keyword>
<feature type="compositionally biased region" description="Basic and acidic residues" evidence="1">
    <location>
        <begin position="48"/>
        <end position="67"/>
    </location>
</feature>
<proteinExistence type="predicted"/>
<dbReference type="EMBL" id="JAHRIQ010087688">
    <property type="protein sequence ID" value="MEQ2249988.1"/>
    <property type="molecule type" value="Genomic_DNA"/>
</dbReference>
<reference evidence="2 3" key="1">
    <citation type="submission" date="2021-06" db="EMBL/GenBank/DDBJ databases">
        <authorList>
            <person name="Palmer J.M."/>
        </authorList>
    </citation>
    <scope>NUCLEOTIDE SEQUENCE [LARGE SCALE GENOMIC DNA]</scope>
    <source>
        <strain evidence="3">if_2019</strain>
        <tissue evidence="2">Muscle</tissue>
    </source>
</reference>
<accession>A0ABV0V0Q1</accession>
<dbReference type="PANTHER" id="PTHR15594">
    <property type="entry name" value="PODOCALYXIN-LIKE PROTEIN 2"/>
    <property type="match status" value="1"/>
</dbReference>
<feature type="region of interest" description="Disordered" evidence="1">
    <location>
        <begin position="1"/>
        <end position="91"/>
    </location>
</feature>
<dbReference type="InterPro" id="IPR042397">
    <property type="entry name" value="PODXL2"/>
</dbReference>
<sequence>ETEEQETGLSQAGIITQNPTAPEVGLAPSREPLQPSLEQEEHWEEDEHDLKDKGEEMENEKTEKEGTSFRGIIPLTTDPSPTTGFTKTEFDLNQEDPRQVVCLNWSELAGRGYVILNMTKNMNCVSTKNQESSMFGTSNLIDSATFGLMKPSAS</sequence>
<dbReference type="PANTHER" id="PTHR15594:SF1">
    <property type="entry name" value="PODOCALYXIN-LIKE PROTEIN 2"/>
    <property type="match status" value="1"/>
</dbReference>
<evidence type="ECO:0000313" key="2">
    <source>
        <dbReference type="EMBL" id="MEQ2249988.1"/>
    </source>
</evidence>
<protein>
    <submittedName>
        <fullName evidence="2">Uncharacterized protein</fullName>
    </submittedName>
</protein>
<gene>
    <name evidence="2" type="ORF">ILYODFUR_035161</name>
</gene>
<dbReference type="Proteomes" id="UP001482620">
    <property type="component" value="Unassembled WGS sequence"/>
</dbReference>
<comment type="caution">
    <text evidence="2">The sequence shown here is derived from an EMBL/GenBank/DDBJ whole genome shotgun (WGS) entry which is preliminary data.</text>
</comment>
<evidence type="ECO:0000256" key="1">
    <source>
        <dbReference type="SAM" id="MobiDB-lite"/>
    </source>
</evidence>
<feature type="non-terminal residue" evidence="2">
    <location>
        <position position="1"/>
    </location>
</feature>
<feature type="compositionally biased region" description="Polar residues" evidence="1">
    <location>
        <begin position="77"/>
        <end position="86"/>
    </location>
</feature>
<name>A0ABV0V0Q1_9TELE</name>
<feature type="compositionally biased region" description="Polar residues" evidence="1">
    <location>
        <begin position="7"/>
        <end position="20"/>
    </location>
</feature>